<sequence>MDLLRAVARPLLAAPFIIEGIDAVARPGHHVEKFERVQPALERAGLPPVLTSDARMLTRATGAVTVAAGLGLATGTSPRTSACLLAALNVPLTVINNPVWAVRGEDRRATLAGLLRGAALGAGLALAAVDRQGRPSLAWEMRNRRQQREAIEAAQAAVARRYATTRA</sequence>
<evidence type="ECO:0000256" key="4">
    <source>
        <dbReference type="ARBA" id="ARBA00023136"/>
    </source>
</evidence>
<accession>A0A3S4SPE6</accession>
<keyword evidence="4" id="KW-0472">Membrane</keyword>
<dbReference type="KEGG" id="ahw:NCTC11636_02431"/>
<dbReference type="AlphaFoldDB" id="A0A3S4SPE6"/>
<organism evidence="5 6">
    <name type="scientific">Actinomyces howellii</name>
    <dbReference type="NCBI Taxonomy" id="52771"/>
    <lineage>
        <taxon>Bacteria</taxon>
        <taxon>Bacillati</taxon>
        <taxon>Actinomycetota</taxon>
        <taxon>Actinomycetes</taxon>
        <taxon>Actinomycetales</taxon>
        <taxon>Actinomycetaceae</taxon>
        <taxon>Actinomyces</taxon>
    </lineage>
</organism>
<dbReference type="GO" id="GO:0016020">
    <property type="term" value="C:membrane"/>
    <property type="evidence" value="ECO:0007669"/>
    <property type="project" value="UniProtKB-SubCell"/>
</dbReference>
<evidence type="ECO:0000256" key="2">
    <source>
        <dbReference type="ARBA" id="ARBA00022692"/>
    </source>
</evidence>
<evidence type="ECO:0000313" key="6">
    <source>
        <dbReference type="Proteomes" id="UP000266895"/>
    </source>
</evidence>
<dbReference type="RefSeq" id="WP_126383447.1">
    <property type="nucleotide sequence ID" value="NZ_LR134350.1"/>
</dbReference>
<dbReference type="InterPro" id="IPR032808">
    <property type="entry name" value="DoxX"/>
</dbReference>
<evidence type="ECO:0000256" key="1">
    <source>
        <dbReference type="ARBA" id="ARBA00004141"/>
    </source>
</evidence>
<keyword evidence="6" id="KW-1185">Reference proteome</keyword>
<evidence type="ECO:0000313" key="5">
    <source>
        <dbReference type="EMBL" id="VEG29958.1"/>
    </source>
</evidence>
<dbReference type="Pfam" id="PF07681">
    <property type="entry name" value="DoxX"/>
    <property type="match status" value="1"/>
</dbReference>
<dbReference type="Proteomes" id="UP000266895">
    <property type="component" value="Chromosome"/>
</dbReference>
<name>A0A3S4SPE6_9ACTO</name>
<proteinExistence type="predicted"/>
<keyword evidence="3" id="KW-1133">Transmembrane helix</keyword>
<dbReference type="OrthoDB" id="329282at2"/>
<gene>
    <name evidence="5" type="ORF">NCTC11636_02431</name>
</gene>
<dbReference type="EMBL" id="LR134350">
    <property type="protein sequence ID" value="VEG29958.1"/>
    <property type="molecule type" value="Genomic_DNA"/>
</dbReference>
<evidence type="ECO:0000256" key="3">
    <source>
        <dbReference type="ARBA" id="ARBA00022989"/>
    </source>
</evidence>
<reference evidence="5 6" key="1">
    <citation type="submission" date="2018-12" db="EMBL/GenBank/DDBJ databases">
        <authorList>
            <consortium name="Pathogen Informatics"/>
        </authorList>
    </citation>
    <scope>NUCLEOTIDE SEQUENCE [LARGE SCALE GENOMIC DNA]</scope>
    <source>
        <strain evidence="5 6">NCTC11636</strain>
    </source>
</reference>
<protein>
    <submittedName>
        <fullName evidence="5">DoxX</fullName>
    </submittedName>
</protein>
<comment type="subcellular location">
    <subcellularLocation>
        <location evidence="1">Membrane</location>
        <topology evidence="1">Multi-pass membrane protein</topology>
    </subcellularLocation>
</comment>
<keyword evidence="2" id="KW-0812">Transmembrane</keyword>